<accession>A0ABP7NYK0</accession>
<dbReference type="PANTHER" id="PTHR12526">
    <property type="entry name" value="GLYCOSYLTRANSFERASE"/>
    <property type="match status" value="1"/>
</dbReference>
<dbReference type="RefSeq" id="WP_344765105.1">
    <property type="nucleotide sequence ID" value="NZ_BAABAK010000003.1"/>
</dbReference>
<protein>
    <submittedName>
        <fullName evidence="1">Uncharacterized protein</fullName>
    </submittedName>
</protein>
<proteinExistence type="predicted"/>
<dbReference type="Gene3D" id="3.40.50.2000">
    <property type="entry name" value="Glycogen Phosphorylase B"/>
    <property type="match status" value="2"/>
</dbReference>
<dbReference type="EMBL" id="BAABAK010000003">
    <property type="protein sequence ID" value="GAA3956315.1"/>
    <property type="molecule type" value="Genomic_DNA"/>
</dbReference>
<evidence type="ECO:0000313" key="1">
    <source>
        <dbReference type="EMBL" id="GAA3956315.1"/>
    </source>
</evidence>
<name>A0ABP7NYK0_9SPHI</name>
<comment type="caution">
    <text evidence="1">The sequence shown here is derived from an EMBL/GenBank/DDBJ whole genome shotgun (WGS) entry which is preliminary data.</text>
</comment>
<dbReference type="Proteomes" id="UP001501081">
    <property type="component" value="Unassembled WGS sequence"/>
</dbReference>
<dbReference type="SUPFAM" id="SSF53756">
    <property type="entry name" value="UDP-Glycosyltransferase/glycogen phosphorylase"/>
    <property type="match status" value="1"/>
</dbReference>
<gene>
    <name evidence="1" type="ORF">GCM10022246_07830</name>
</gene>
<keyword evidence="2" id="KW-1185">Reference proteome</keyword>
<organism evidence="1 2">
    <name type="scientific">Pedobacter ginsengiterrae</name>
    <dbReference type="NCBI Taxonomy" id="871696"/>
    <lineage>
        <taxon>Bacteria</taxon>
        <taxon>Pseudomonadati</taxon>
        <taxon>Bacteroidota</taxon>
        <taxon>Sphingobacteriia</taxon>
        <taxon>Sphingobacteriales</taxon>
        <taxon>Sphingobacteriaceae</taxon>
        <taxon>Pedobacter</taxon>
    </lineage>
</organism>
<reference evidence="2" key="1">
    <citation type="journal article" date="2019" name="Int. J. Syst. Evol. Microbiol.">
        <title>The Global Catalogue of Microorganisms (GCM) 10K type strain sequencing project: providing services to taxonomists for standard genome sequencing and annotation.</title>
        <authorList>
            <consortium name="The Broad Institute Genomics Platform"/>
            <consortium name="The Broad Institute Genome Sequencing Center for Infectious Disease"/>
            <person name="Wu L."/>
            <person name="Ma J."/>
        </authorList>
    </citation>
    <scope>NUCLEOTIDE SEQUENCE [LARGE SCALE GENOMIC DNA]</scope>
    <source>
        <strain evidence="2">JCM 17338</strain>
    </source>
</reference>
<sequence length="409" mass="47011">MKTLIICPNELFSEPRLRKTAIFLDSIGHEVHVLTARTIQKEKNLYVEIKKLYPSIRFHIIDVSKTSFRSRIIWFLSSLLHIINLKVWTFFKLQLLPNKGILNKTLLLSKFPKIKFDLIITSLIDTLPHAIAAKNSLNPDAKVIFDSQEFFTGQYKLFQSEKRDWVEAIEQKHFNNFDAIFATTNVMLAALQKKYKLTNPIYRVRNVPIKKEIPYNQGHEYNETLKLVWHGKSINIGNIRGVHIIIEAVLKARCKCDLYLQGEIDQSNILLLERLKKEFMSENSIYLLPSADPTLIVKSISHYDIGIIGELPKELNQEYTSSNKLFDFIGAGLAIITSSTAGIVETINEYHNGLIYTPGDADELAACIVKLHKNRELLNNLKMNSIKAREKDCFWENELANIIELSSHN</sequence>
<evidence type="ECO:0000313" key="2">
    <source>
        <dbReference type="Proteomes" id="UP001501081"/>
    </source>
</evidence>
<dbReference type="Pfam" id="PF13692">
    <property type="entry name" value="Glyco_trans_1_4"/>
    <property type="match status" value="1"/>
</dbReference>